<comment type="catalytic activity">
    <reaction evidence="1">
        <text>GDP-alpha-D-mannose + H2O = alpha-D-mannose 1-phosphate + GMP + 2 H(+)</text>
        <dbReference type="Rhea" id="RHEA:27978"/>
        <dbReference type="ChEBI" id="CHEBI:15377"/>
        <dbReference type="ChEBI" id="CHEBI:15378"/>
        <dbReference type="ChEBI" id="CHEBI:57527"/>
        <dbReference type="ChEBI" id="CHEBI:58115"/>
        <dbReference type="ChEBI" id="CHEBI:58409"/>
    </reaction>
</comment>
<dbReference type="AlphaFoldDB" id="A0A934IRG8"/>
<feature type="domain" description="Nudix hydrolase" evidence="11">
    <location>
        <begin position="43"/>
        <end position="187"/>
    </location>
</feature>
<evidence type="ECO:0000256" key="3">
    <source>
        <dbReference type="ARBA" id="ARBA00007275"/>
    </source>
</evidence>
<feature type="binding site" evidence="9">
    <location>
        <position position="101"/>
    </location>
    <ligand>
        <name>Mg(2+)</name>
        <dbReference type="ChEBI" id="CHEBI:18420"/>
        <label>1</label>
    </ligand>
</feature>
<feature type="short sequence motif" description="Nudix box" evidence="10">
    <location>
        <begin position="85"/>
        <end position="108"/>
    </location>
</feature>
<dbReference type="GO" id="GO:0046872">
    <property type="term" value="F:metal ion binding"/>
    <property type="evidence" value="ECO:0007669"/>
    <property type="project" value="UniProtKB-KW"/>
</dbReference>
<dbReference type="GO" id="GO:0006753">
    <property type="term" value="P:nucleoside phosphate metabolic process"/>
    <property type="evidence" value="ECO:0007669"/>
    <property type="project" value="TreeGrafter"/>
</dbReference>
<keyword evidence="6" id="KW-0378">Hydrolase</keyword>
<dbReference type="PROSITE" id="PS51462">
    <property type="entry name" value="NUDIX"/>
    <property type="match status" value="1"/>
</dbReference>
<organism evidence="12 13">
    <name type="scientific">Acuticoccus mangrovi</name>
    <dbReference type="NCBI Taxonomy" id="2796142"/>
    <lineage>
        <taxon>Bacteria</taxon>
        <taxon>Pseudomonadati</taxon>
        <taxon>Pseudomonadota</taxon>
        <taxon>Alphaproteobacteria</taxon>
        <taxon>Hyphomicrobiales</taxon>
        <taxon>Amorphaceae</taxon>
        <taxon>Acuticoccus</taxon>
    </lineage>
</organism>
<keyword evidence="9" id="KW-0479">Metal-binding</keyword>
<comment type="similarity">
    <text evidence="3">Belongs to the Nudix hydrolase family. NudK subfamily.</text>
</comment>
<evidence type="ECO:0000256" key="2">
    <source>
        <dbReference type="ARBA" id="ARBA00001946"/>
    </source>
</evidence>
<dbReference type="Gene3D" id="3.90.79.10">
    <property type="entry name" value="Nucleoside Triphosphate Pyrophosphohydrolase"/>
    <property type="match status" value="1"/>
</dbReference>
<dbReference type="EMBL" id="JAEKJA010000014">
    <property type="protein sequence ID" value="MBJ3777290.1"/>
    <property type="molecule type" value="Genomic_DNA"/>
</dbReference>
<sequence length="195" mass="22244">MSEQTYHVHHLRSIYRGFLKLDLYDATIERGDRKVEVVREVHDHGNGAAVLPYDEARRTCLLVRQVRVPVHVAEGNGLILEVAAGVIDPEDASPAEAARREAAEELRYHVHDLQSVGMFYPMAGLVTEQMNCFLARYTPADRIESGYEQDDDEVIDVEEWGLKDLWEAFRDGRLRDGKAIVCLQALRIERPDLFV</sequence>
<keyword evidence="9" id="KW-0460">Magnesium</keyword>
<keyword evidence="13" id="KW-1185">Reference proteome</keyword>
<evidence type="ECO:0000313" key="12">
    <source>
        <dbReference type="EMBL" id="MBJ3777290.1"/>
    </source>
</evidence>
<proteinExistence type="inferred from homology"/>
<feature type="binding site" evidence="9">
    <location>
        <position position="84"/>
    </location>
    <ligand>
        <name>Mg(2+)</name>
        <dbReference type="ChEBI" id="CHEBI:18420"/>
        <label>1</label>
    </ligand>
</feature>
<evidence type="ECO:0000256" key="5">
    <source>
        <dbReference type="ARBA" id="ARBA00016377"/>
    </source>
</evidence>
<dbReference type="NCBIfam" id="TIGR00052">
    <property type="entry name" value="nudix-type nucleoside diphosphatase, YffH/AdpP family"/>
    <property type="match status" value="1"/>
</dbReference>
<evidence type="ECO:0000256" key="6">
    <source>
        <dbReference type="ARBA" id="ARBA00022801"/>
    </source>
</evidence>
<accession>A0A934IRG8</accession>
<dbReference type="Pfam" id="PF00293">
    <property type="entry name" value="NUDIX"/>
    <property type="match status" value="1"/>
</dbReference>
<feature type="binding site" evidence="9">
    <location>
        <position position="153"/>
    </location>
    <ligand>
        <name>Mg(2+)</name>
        <dbReference type="ChEBI" id="CHEBI:18420"/>
        <label>1</label>
    </ligand>
</feature>
<dbReference type="Proteomes" id="UP000609531">
    <property type="component" value="Unassembled WGS sequence"/>
</dbReference>
<comment type="cofactor">
    <cofactor evidence="2 9">
        <name>Mg(2+)</name>
        <dbReference type="ChEBI" id="CHEBI:18420"/>
    </cofactor>
</comment>
<evidence type="ECO:0000256" key="4">
    <source>
        <dbReference type="ARBA" id="ARBA00011738"/>
    </source>
</evidence>
<name>A0A934IRG8_9HYPH</name>
<feature type="binding site" evidence="9">
    <location>
        <position position="105"/>
    </location>
    <ligand>
        <name>Mg(2+)</name>
        <dbReference type="ChEBI" id="CHEBI:18420"/>
        <label>1</label>
    </ligand>
</feature>
<dbReference type="InterPro" id="IPR000086">
    <property type="entry name" value="NUDIX_hydrolase_dom"/>
</dbReference>
<dbReference type="PANTHER" id="PTHR11839">
    <property type="entry name" value="UDP/ADP-SUGAR PYROPHOSPHATASE"/>
    <property type="match status" value="1"/>
</dbReference>
<evidence type="ECO:0000256" key="1">
    <source>
        <dbReference type="ARBA" id="ARBA00000847"/>
    </source>
</evidence>
<dbReference type="GO" id="GO:0005829">
    <property type="term" value="C:cytosol"/>
    <property type="evidence" value="ECO:0007669"/>
    <property type="project" value="TreeGrafter"/>
</dbReference>
<dbReference type="InterPro" id="IPR004385">
    <property type="entry name" value="NDP_pyrophosphatase"/>
</dbReference>
<evidence type="ECO:0000256" key="9">
    <source>
        <dbReference type="PIRSR" id="PIRSR604385-2"/>
    </source>
</evidence>
<evidence type="ECO:0000313" key="13">
    <source>
        <dbReference type="Proteomes" id="UP000609531"/>
    </source>
</evidence>
<evidence type="ECO:0000259" key="11">
    <source>
        <dbReference type="PROSITE" id="PS51462"/>
    </source>
</evidence>
<dbReference type="GO" id="GO:0016818">
    <property type="term" value="F:hydrolase activity, acting on acid anhydrides, in phosphorus-containing anhydrides"/>
    <property type="evidence" value="ECO:0007669"/>
    <property type="project" value="InterPro"/>
</dbReference>
<reference evidence="12" key="1">
    <citation type="submission" date="2020-12" db="EMBL/GenBank/DDBJ databases">
        <title>Bacterial taxonomy.</title>
        <authorList>
            <person name="Pan X."/>
        </authorList>
    </citation>
    <scope>NUCLEOTIDE SEQUENCE</scope>
    <source>
        <strain evidence="12">B2012</strain>
    </source>
</reference>
<comment type="subunit">
    <text evidence="4">Homodimer.</text>
</comment>
<evidence type="ECO:0000256" key="10">
    <source>
        <dbReference type="PIRSR" id="PIRSR604385-3"/>
    </source>
</evidence>
<dbReference type="GO" id="GO:0019693">
    <property type="term" value="P:ribose phosphate metabolic process"/>
    <property type="evidence" value="ECO:0007669"/>
    <property type="project" value="TreeGrafter"/>
</dbReference>
<dbReference type="InterPro" id="IPR015797">
    <property type="entry name" value="NUDIX_hydrolase-like_dom_sf"/>
</dbReference>
<dbReference type="RefSeq" id="WP_198883196.1">
    <property type="nucleotide sequence ID" value="NZ_JAEKJA010000014.1"/>
</dbReference>
<dbReference type="PANTHER" id="PTHR11839:SF18">
    <property type="entry name" value="NUDIX HYDROLASE DOMAIN-CONTAINING PROTEIN"/>
    <property type="match status" value="1"/>
</dbReference>
<evidence type="ECO:0000256" key="7">
    <source>
        <dbReference type="ARBA" id="ARBA00032162"/>
    </source>
</evidence>
<comment type="caution">
    <text evidence="12">The sequence shown here is derived from an EMBL/GenBank/DDBJ whole genome shotgun (WGS) entry which is preliminary data.</text>
</comment>
<evidence type="ECO:0000256" key="8">
    <source>
        <dbReference type="ARBA" id="ARBA00032272"/>
    </source>
</evidence>
<gene>
    <name evidence="12" type="ORF">JCR33_16400</name>
</gene>
<dbReference type="SUPFAM" id="SSF55811">
    <property type="entry name" value="Nudix"/>
    <property type="match status" value="1"/>
</dbReference>
<protein>
    <recommendedName>
        <fullName evidence="5">GDP-mannose pyrophosphatase</fullName>
    </recommendedName>
    <alternativeName>
        <fullName evidence="7">GDP-mannose hydrolase</fullName>
    </alternativeName>
    <alternativeName>
        <fullName evidence="8">GDPMK</fullName>
    </alternativeName>
</protein>